<dbReference type="Pfam" id="PF14690">
    <property type="entry name" value="Zn_ribbon_ISL3"/>
    <property type="match status" value="1"/>
</dbReference>
<dbReference type="Proteomes" id="UP000010795">
    <property type="component" value="Chromosome"/>
</dbReference>
<dbReference type="EMBL" id="CP003255">
    <property type="protein sequence ID" value="AGA56970.1"/>
    <property type="molecule type" value="Genomic_DNA"/>
</dbReference>
<dbReference type="KEGG" id="tco:Theco_0074"/>
<evidence type="ECO:0000313" key="7">
    <source>
        <dbReference type="EMBL" id="AGA59809.1"/>
    </source>
</evidence>
<dbReference type="InterPro" id="IPR002560">
    <property type="entry name" value="Transposase_DDE"/>
</dbReference>
<dbReference type="HOGENOM" id="CLU_041900_1_1_9"/>
<name>G4ED63_THECK</name>
<evidence type="ECO:0000259" key="2">
    <source>
        <dbReference type="Pfam" id="PF14690"/>
    </source>
</evidence>
<evidence type="ECO:0000313" key="5">
    <source>
        <dbReference type="EMBL" id="AGA56948.1"/>
    </source>
</evidence>
<organism evidence="7 8">
    <name type="scientific">Thermobacillus composti (strain DSM 18247 / JCM 13945 / KWC4)</name>
    <dbReference type="NCBI Taxonomy" id="717605"/>
    <lineage>
        <taxon>Bacteria</taxon>
        <taxon>Bacillati</taxon>
        <taxon>Bacillota</taxon>
        <taxon>Bacilli</taxon>
        <taxon>Bacillales</taxon>
        <taxon>Paenibacillaceae</taxon>
        <taxon>Thermobacillus</taxon>
    </lineage>
</organism>
<protein>
    <submittedName>
        <fullName evidence="7">Transposase family protein</fullName>
    </submittedName>
</protein>
<dbReference type="EMBL" id="CP003255">
    <property type="protein sequence ID" value="AGA59809.1"/>
    <property type="molecule type" value="Genomic_DNA"/>
</dbReference>
<dbReference type="EMBL" id="CP003255">
    <property type="protein sequence ID" value="AGA56948.1"/>
    <property type="molecule type" value="Genomic_DNA"/>
</dbReference>
<evidence type="ECO:0000259" key="1">
    <source>
        <dbReference type="Pfam" id="PF01610"/>
    </source>
</evidence>
<reference evidence="8" key="1">
    <citation type="submission" date="2012-01" db="EMBL/GenBank/DDBJ databases">
        <title>Complete sequence of chromosome of Thermobacillus composti KWC4.</title>
        <authorList>
            <person name="Lucas S."/>
            <person name="Han J."/>
            <person name="Lapidus A."/>
            <person name="Cheng J.-F."/>
            <person name="Goodwin L."/>
            <person name="Pitluck S."/>
            <person name="Peters L."/>
            <person name="Ovchinnikova G."/>
            <person name="Teshima H."/>
            <person name="Detter J.C."/>
            <person name="Han C."/>
            <person name="Tapia R."/>
            <person name="Land M."/>
            <person name="Hauser L."/>
            <person name="Kyrpides N."/>
            <person name="Ivanova N."/>
            <person name="Pagani I."/>
            <person name="Anderson I."/>
            <person name="Woyke T."/>
        </authorList>
    </citation>
    <scope>NUCLEOTIDE SEQUENCE [LARGE SCALE GENOMIC DNA]</scope>
    <source>
        <strain evidence="8">DSM 18247 / JCM 13945 / KWC4</strain>
    </source>
</reference>
<evidence type="ECO:0000313" key="6">
    <source>
        <dbReference type="EMBL" id="AGA56970.1"/>
    </source>
</evidence>
<gene>
    <name evidence="3" type="ordered locus">Theco_0074</name>
    <name evidence="4" type="ordered locus">Theco_0720</name>
    <name evidence="5" type="ordered locus">Theco_0747</name>
    <name evidence="6" type="ordered locus">Theco_0770</name>
    <name evidence="7" type="ordered locus">Theco_3794</name>
</gene>
<dbReference type="EMBL" id="CP003255">
    <property type="protein sequence ID" value="AGA56330.1"/>
    <property type="molecule type" value="Genomic_DNA"/>
</dbReference>
<evidence type="ECO:0000313" key="8">
    <source>
        <dbReference type="Proteomes" id="UP000010795"/>
    </source>
</evidence>
<dbReference type="eggNOG" id="COG3464">
    <property type="taxonomic scope" value="Bacteria"/>
</dbReference>
<dbReference type="InterPro" id="IPR029261">
    <property type="entry name" value="Transposase_Znf"/>
</dbReference>
<keyword evidence="8" id="KW-1185">Reference proteome</keyword>
<dbReference type="KEGG" id="tco:Theco_3794"/>
<dbReference type="AlphaFoldDB" id="G4ED63"/>
<dbReference type="KEGG" id="tco:Theco_0770"/>
<feature type="domain" description="Transposase IS204/IS1001/IS1096/IS1165 zinc-finger" evidence="2">
    <location>
        <begin position="39"/>
        <end position="85"/>
    </location>
</feature>
<evidence type="ECO:0000313" key="3">
    <source>
        <dbReference type="EMBL" id="AGA56330.1"/>
    </source>
</evidence>
<evidence type="ECO:0000313" key="4">
    <source>
        <dbReference type="EMBL" id="AGA56923.1"/>
    </source>
</evidence>
<dbReference type="NCBIfam" id="NF033550">
    <property type="entry name" value="transpos_ISL3"/>
    <property type="match status" value="1"/>
</dbReference>
<dbReference type="RefSeq" id="WP_015253098.1">
    <property type="nucleotide sequence ID" value="NC_019897.1"/>
</dbReference>
<dbReference type="InterPro" id="IPR047951">
    <property type="entry name" value="Transpos_ISL3"/>
</dbReference>
<dbReference type="PANTHER" id="PTHR33498:SF1">
    <property type="entry name" value="TRANSPOSASE FOR INSERTION SEQUENCE ELEMENT IS1557"/>
    <property type="match status" value="1"/>
</dbReference>
<dbReference type="KEGG" id="tco:Theco_0720"/>
<proteinExistence type="predicted"/>
<accession>G4ED63</accession>
<dbReference type="PANTHER" id="PTHR33498">
    <property type="entry name" value="TRANSPOSASE FOR INSERTION SEQUENCE ELEMENT IS1557"/>
    <property type="match status" value="1"/>
</dbReference>
<sequence>MHNQYTDLLVNLPEVNVQQIVEIDEQTIHIQVVPKSRKQACAICRSDRSVIRKGSNQTRKIRHADAFGKIVYLLAPAIRLFCKSCHAGFVWRYSFVGPGKRYSTASEQQAIHTASVSTVKQSAEIHRMPASTLQIKHQRWLSVESERLRQLAWKEAASSRHLVLGIDDFAIRKGHTYNTGIHNLRGETLLDILPGRKLEELRDYAHKHPEFLALRPKAVVMDLAPYYHAWIQECFPDALRVADRFHVTRYVIDALQAVRKDVQGSLSARARANLKAKHRLLNPQAASLPPEKQQELQEILSYSSLLQQVHAWKEALGEWYDGAPDAKVAAIWFDRWLGQGEHFQHPAVATCIKTMRNWRTEIVNYHSCRWTNAAVEGRNNRMKAFQRRHYFTRNRERYVQGLLVECNRERFGT</sequence>
<dbReference type="Pfam" id="PF01610">
    <property type="entry name" value="DDE_Tnp_ISL3"/>
    <property type="match status" value="1"/>
</dbReference>
<feature type="domain" description="Transposase IS204/IS1001/IS1096/IS1165 DDE" evidence="1">
    <location>
        <begin position="164"/>
        <end position="399"/>
    </location>
</feature>
<reference evidence="7" key="2">
    <citation type="submission" date="2012-01" db="EMBL/GenBank/DDBJ databases">
        <title>Complete sequence of chromosome of Thermobacillus composti KWC4.</title>
        <authorList>
            <consortium name="US DOE Joint Genome Institute"/>
            <person name="Lucas S."/>
            <person name="Han J."/>
            <person name="Lapidus A."/>
            <person name="Cheng J.-F."/>
            <person name="Goodwin L."/>
            <person name="Pitluck S."/>
            <person name="Peters L."/>
            <person name="Ovchinnikova G."/>
            <person name="Teshima H."/>
            <person name="Detter J.C."/>
            <person name="Han C."/>
            <person name="Tapia R."/>
            <person name="Land M."/>
            <person name="Hauser L."/>
            <person name="Kyrpides N."/>
            <person name="Ivanova N."/>
            <person name="Pagani I."/>
            <person name="Anderson I."/>
            <person name="Woyke T."/>
        </authorList>
    </citation>
    <scope>NUCLEOTIDE SEQUENCE</scope>
    <source>
        <strain evidence="7">KWC4</strain>
    </source>
</reference>
<dbReference type="OrthoDB" id="6197054at2"/>
<dbReference type="EMBL" id="CP003255">
    <property type="protein sequence ID" value="AGA56923.1"/>
    <property type="molecule type" value="Genomic_DNA"/>
</dbReference>
<dbReference type="KEGG" id="tco:Theco_0747"/>